<evidence type="ECO:0000256" key="1">
    <source>
        <dbReference type="SAM" id="Phobius"/>
    </source>
</evidence>
<keyword evidence="1" id="KW-0472">Membrane</keyword>
<accession>A0A1G9WH26</accession>
<reference evidence="2 3" key="1">
    <citation type="submission" date="2016-10" db="EMBL/GenBank/DDBJ databases">
        <authorList>
            <person name="de Groot N.N."/>
        </authorList>
    </citation>
    <scope>NUCLEOTIDE SEQUENCE [LARGE SCALE GENOMIC DNA]</scope>
    <source>
        <strain evidence="2 3">DSM 44149</strain>
    </source>
</reference>
<keyword evidence="3" id="KW-1185">Reference proteome</keyword>
<dbReference type="eggNOG" id="COG2261">
    <property type="taxonomic scope" value="Bacteria"/>
</dbReference>
<organism evidence="2 3">
    <name type="scientific">Allokutzneria albata</name>
    <name type="common">Kibdelosporangium albatum</name>
    <dbReference type="NCBI Taxonomy" id="211114"/>
    <lineage>
        <taxon>Bacteria</taxon>
        <taxon>Bacillati</taxon>
        <taxon>Actinomycetota</taxon>
        <taxon>Actinomycetes</taxon>
        <taxon>Pseudonocardiales</taxon>
        <taxon>Pseudonocardiaceae</taxon>
        <taxon>Allokutzneria</taxon>
    </lineage>
</organism>
<keyword evidence="1" id="KW-1133">Transmembrane helix</keyword>
<dbReference type="STRING" id="211114.SAMN04489726_3594"/>
<feature type="transmembrane region" description="Helical" evidence="1">
    <location>
        <begin position="6"/>
        <end position="24"/>
    </location>
</feature>
<keyword evidence="1" id="KW-0812">Transmembrane</keyword>
<dbReference type="Proteomes" id="UP000183376">
    <property type="component" value="Chromosome I"/>
</dbReference>
<feature type="transmembrane region" description="Helical" evidence="1">
    <location>
        <begin position="31"/>
        <end position="54"/>
    </location>
</feature>
<gene>
    <name evidence="2" type="ORF">SAMN04489726_3594</name>
</gene>
<sequence length="106" mass="11278">MTFSVVISAVVMGVVIGVMARIVLPGKQRIPLWLTALVGIGSALVGTLLASLFNLSETPGIDWIELFIQLGIASAGVAIAEMVLAPAKRKRKRRGARARARVKARD</sequence>
<dbReference type="RefSeq" id="WP_197684045.1">
    <property type="nucleotide sequence ID" value="NZ_JOEF01000008.1"/>
</dbReference>
<evidence type="ECO:0008006" key="4">
    <source>
        <dbReference type="Google" id="ProtNLM"/>
    </source>
</evidence>
<name>A0A1G9WH26_ALLAB</name>
<protein>
    <recommendedName>
        <fullName evidence="4">Transglycosylase associated protein</fullName>
    </recommendedName>
</protein>
<feature type="transmembrane region" description="Helical" evidence="1">
    <location>
        <begin position="66"/>
        <end position="87"/>
    </location>
</feature>
<evidence type="ECO:0000313" key="3">
    <source>
        <dbReference type="Proteomes" id="UP000183376"/>
    </source>
</evidence>
<dbReference type="EMBL" id="LT629701">
    <property type="protein sequence ID" value="SDM83476.1"/>
    <property type="molecule type" value="Genomic_DNA"/>
</dbReference>
<proteinExistence type="predicted"/>
<evidence type="ECO:0000313" key="2">
    <source>
        <dbReference type="EMBL" id="SDM83476.1"/>
    </source>
</evidence>
<dbReference type="AlphaFoldDB" id="A0A1G9WH26"/>